<keyword evidence="4" id="KW-1185">Reference proteome</keyword>
<feature type="region of interest" description="Disordered" evidence="1">
    <location>
        <begin position="527"/>
        <end position="570"/>
    </location>
</feature>
<feature type="compositionally biased region" description="Basic and acidic residues" evidence="1">
    <location>
        <begin position="550"/>
        <end position="570"/>
    </location>
</feature>
<organism evidence="3 4">
    <name type="scientific">Brachybacterium sacelli</name>
    <dbReference type="NCBI Taxonomy" id="173364"/>
    <lineage>
        <taxon>Bacteria</taxon>
        <taxon>Bacillati</taxon>
        <taxon>Actinomycetota</taxon>
        <taxon>Actinomycetes</taxon>
        <taxon>Micrococcales</taxon>
        <taxon>Dermabacteraceae</taxon>
        <taxon>Brachybacterium</taxon>
    </lineage>
</organism>
<feature type="transmembrane region" description="Helical" evidence="2">
    <location>
        <begin position="411"/>
        <end position="434"/>
    </location>
</feature>
<evidence type="ECO:0008006" key="5">
    <source>
        <dbReference type="Google" id="ProtNLM"/>
    </source>
</evidence>
<keyword evidence="2" id="KW-0812">Transmembrane</keyword>
<feature type="transmembrane region" description="Helical" evidence="2">
    <location>
        <begin position="153"/>
        <end position="176"/>
    </location>
</feature>
<comment type="caution">
    <text evidence="3">The sequence shown here is derived from an EMBL/GenBank/DDBJ whole genome shotgun (WGS) entry which is preliminary data.</text>
</comment>
<dbReference type="EMBL" id="JAGIOD010000001">
    <property type="protein sequence ID" value="MBP2380260.1"/>
    <property type="molecule type" value="Genomic_DNA"/>
</dbReference>
<dbReference type="Proteomes" id="UP001519290">
    <property type="component" value="Unassembled WGS sequence"/>
</dbReference>
<feature type="transmembrane region" description="Helical" evidence="2">
    <location>
        <begin position="275"/>
        <end position="298"/>
    </location>
</feature>
<gene>
    <name evidence="3" type="ORF">JOF43_000217</name>
</gene>
<feature type="transmembrane region" description="Helical" evidence="2">
    <location>
        <begin position="379"/>
        <end position="405"/>
    </location>
</feature>
<feature type="transmembrane region" description="Helical" evidence="2">
    <location>
        <begin position="105"/>
        <end position="132"/>
    </location>
</feature>
<feature type="transmembrane region" description="Helical" evidence="2">
    <location>
        <begin position="188"/>
        <end position="205"/>
    </location>
</feature>
<feature type="transmembrane region" description="Helical" evidence="2">
    <location>
        <begin position="327"/>
        <end position="350"/>
    </location>
</feature>
<sequence>MTSPYSRPLPPLSDLPPPRELPREESSLVPPHEIIVESRRALAGRLLRISWAPGLVILALWYLLLILYVTGASPTFWWLSALVALDDPMYLRAAMSSLGFSTSGLWTAFLLLPTLATALSLSLLLLAPSAIAGMDPRRYLSEAGFQREVATRLTAVLMIPPALVVAALPLSIAVGVPQPWSGLGAGPLMALSLGLGALLIAWVLVRRTVGAPKVLGLEAAAALETVGRLDRDLDARRAAAKRVLAQDRRHLPPNRATPAASAALTPRGALTSLALIARACLTWVAPAAAGLGWIVFGITDLVTTVGGMTQADLAQVSSPLRWQMVAVGVPAAGLVALGVSLAPGLAVLAAQNQRDLVVDQRTYSSWAHRARVNPWEARVASLTGWISAGLALLGLVLTAVLLALLGSATPVAWVGIILGALVLVPLLGAGASAAMRGGLRDVLYGSAGKYMRREAPHALVAPDIGTRAQRAKDPAVRAALRRRLQAEGGDHTLEIFDLDAAGERLWVDDGEPGATDTAVREADLARGRLPDFGGEGSALTGGDETGGSHPAEDPPGRHQIPDSVTELRKP</sequence>
<keyword evidence="2" id="KW-0472">Membrane</keyword>
<name>A0ABS4WVM8_9MICO</name>
<evidence type="ECO:0000256" key="2">
    <source>
        <dbReference type="SAM" id="Phobius"/>
    </source>
</evidence>
<evidence type="ECO:0000313" key="3">
    <source>
        <dbReference type="EMBL" id="MBP2380260.1"/>
    </source>
</evidence>
<feature type="region of interest" description="Disordered" evidence="1">
    <location>
        <begin position="1"/>
        <end position="26"/>
    </location>
</feature>
<evidence type="ECO:0000313" key="4">
    <source>
        <dbReference type="Proteomes" id="UP001519290"/>
    </source>
</evidence>
<reference evidence="3 4" key="1">
    <citation type="submission" date="2021-03" db="EMBL/GenBank/DDBJ databases">
        <title>Sequencing the genomes of 1000 actinobacteria strains.</title>
        <authorList>
            <person name="Klenk H.-P."/>
        </authorList>
    </citation>
    <scope>NUCLEOTIDE SEQUENCE [LARGE SCALE GENOMIC DNA]</scope>
    <source>
        <strain evidence="3 4">DSM 14566</strain>
    </source>
</reference>
<keyword evidence="2" id="KW-1133">Transmembrane helix</keyword>
<proteinExistence type="predicted"/>
<accession>A0ABS4WVM8</accession>
<dbReference type="RefSeq" id="WP_209898002.1">
    <property type="nucleotide sequence ID" value="NZ_BAAAJW010000006.1"/>
</dbReference>
<evidence type="ECO:0000256" key="1">
    <source>
        <dbReference type="SAM" id="MobiDB-lite"/>
    </source>
</evidence>
<feature type="transmembrane region" description="Helical" evidence="2">
    <location>
        <begin position="49"/>
        <end position="69"/>
    </location>
</feature>
<feature type="compositionally biased region" description="Pro residues" evidence="1">
    <location>
        <begin position="7"/>
        <end position="19"/>
    </location>
</feature>
<protein>
    <recommendedName>
        <fullName evidence="5">ABC transporter permease</fullName>
    </recommendedName>
</protein>